<dbReference type="InterPro" id="IPR011333">
    <property type="entry name" value="SKP1/BTB/POZ_sf"/>
</dbReference>
<dbReference type="Pfam" id="PF00004">
    <property type="entry name" value="AAA"/>
    <property type="match status" value="1"/>
</dbReference>
<feature type="compositionally biased region" description="Polar residues" evidence="3">
    <location>
        <begin position="170"/>
        <end position="180"/>
    </location>
</feature>
<feature type="region of interest" description="Disordered" evidence="3">
    <location>
        <begin position="87"/>
        <end position="107"/>
    </location>
</feature>
<evidence type="ECO:0000259" key="4">
    <source>
        <dbReference type="SMART" id="SM00382"/>
    </source>
</evidence>
<feature type="domain" description="AAA+ ATPase" evidence="4">
    <location>
        <begin position="1034"/>
        <end position="1161"/>
    </location>
</feature>
<gene>
    <name evidence="5" type="ORF">LTR24_010625</name>
</gene>
<feature type="compositionally biased region" description="Low complexity" evidence="3">
    <location>
        <begin position="900"/>
        <end position="920"/>
    </location>
</feature>
<dbReference type="InterPro" id="IPR003959">
    <property type="entry name" value="ATPase_AAA_core"/>
</dbReference>
<dbReference type="SUPFAM" id="SSF52540">
    <property type="entry name" value="P-loop containing nucleoside triphosphate hydrolases"/>
    <property type="match status" value="1"/>
</dbReference>
<evidence type="ECO:0000256" key="1">
    <source>
        <dbReference type="ARBA" id="ARBA00022441"/>
    </source>
</evidence>
<sequence length="1252" mass="135829">MDRFRRRSLRLGLPSPVSEANDIPSPVFSPVEPSTPDSASERDPKRFATLSCRFSSRSSSVVVQPDSKPKHLHLETTFAYQALTLPFDDKSPTKLGPSPRRPSRPRHVPIIIPDYASPYGPPQDTCAVLNSSTSLSESLLFPAPADATNSDTESSKSREKEGHQNDSKAAMNTSGLSLTASEPGLDSAASLIHHSTSQTNLASQNNQQNTTAANVSGLVCNVHRTMGQEPPPLVGATTTIIGDKLYVFGGRVHSKNQPYLSSKLYELDLVRRHWTKVDTSGDVPPPRYFHSVCALGDTKLVCYGGMSPATQSHTQSNGSSEPQPEVVVMSDIHVYDVPTRKWTQIQPSRSDSPQGRYAHCATILPSSAVFASADSHMSAIHHNPSSTGPHSGTIGVQIDGTGGAEMVVVGGQDSNNNYIAQISVFNMRNLKWMRSTPYDRNCGAYKSMVTALPGVNAQKIGRRSSLSEGTENQSGTPMLIYSNYNFLDVRLELQVRTPDGNLEEKSMNGPISPPGLRFPNGGVINGHFVVSGTYLTSSKHEYALWALDLRTLTWAMIDTAGTVFGQGSWNRGVLWNRRNTYVILDHRKRNLVSDYNHRRLNFAHLCLVELEAYGLYDNPRRNSPSSAYVSNSAPSIPASLQQSLPSKSAAGRSISVAAEQLGQIALQVTELCDMEIVAQGGERIPCNSSILARRWGPFFSQLVLESTSSPDAADSESATLRPSLTSRAASRVSAVTITPSTNGIMLASDESRSQSRSTNRTLVELPSNSSAPAASRGRSLYLLHTASTIRLMLHFLYTSSLPSLGYPLYGTPLPVDGLQEATIERLHEALDGRNAAAVFNAAAMAAGGGRATGMGGMGTLAMLERRESAATTVAEDGGRRSLLSNSNTYGTKRGHGRTGSGDSMSTATSATTSTTFSEGETGAGTDGRGSRDYRIWSGEMSTVIGLHAITSDPKSLSEQDLLICSPTVYGCSLKRKQWLEFAVAYTSDIDWDESSFGRLAIPADTKKAIQALSEAHLGRDSDVHFEDFVAGKGRGLIVLLHGSPGLGKTLTAETISEHVRRPFYTISAGDLGTIPDVLEKNLSEILELSSHWKATLLLDEADVFVEQRATHDIQRNALVCIFLRKLEYYAGIMFFTTNRVKTIDEAIASRIHLSLRYDDLHDVARKKVWTGQLAKAVTRYGGAGYSSDDLNRLAGEKLNGRQVRYSPSAQAMAAFDKKAVNFSYPTRAIDLNEQLQCDFRGAGHFDNEHSYM</sequence>
<comment type="caution">
    <text evidence="5">The sequence shown here is derived from an EMBL/GenBank/DDBJ whole genome shotgun (WGS) entry which is preliminary data.</text>
</comment>
<protein>
    <recommendedName>
        <fullName evidence="4">AAA+ ATPase domain-containing protein</fullName>
    </recommendedName>
</protein>
<feature type="compositionally biased region" description="Basic and acidic residues" evidence="3">
    <location>
        <begin position="153"/>
        <end position="166"/>
    </location>
</feature>
<feature type="region of interest" description="Disordered" evidence="3">
    <location>
        <begin position="1"/>
        <end position="45"/>
    </location>
</feature>
<keyword evidence="6" id="KW-1185">Reference proteome</keyword>
<dbReference type="SMART" id="SM00382">
    <property type="entry name" value="AAA"/>
    <property type="match status" value="1"/>
</dbReference>
<dbReference type="SUPFAM" id="SSF117281">
    <property type="entry name" value="Kelch motif"/>
    <property type="match status" value="1"/>
</dbReference>
<dbReference type="Gene3D" id="2.120.10.80">
    <property type="entry name" value="Kelch-type beta propeller"/>
    <property type="match status" value="1"/>
</dbReference>
<evidence type="ECO:0000313" key="6">
    <source>
        <dbReference type="Proteomes" id="UP001345013"/>
    </source>
</evidence>
<dbReference type="EMBL" id="JAVRRG010000391">
    <property type="protein sequence ID" value="KAK5070674.1"/>
    <property type="molecule type" value="Genomic_DNA"/>
</dbReference>
<dbReference type="Gene3D" id="3.30.710.10">
    <property type="entry name" value="Potassium Channel Kv1.1, Chain A"/>
    <property type="match status" value="1"/>
</dbReference>
<dbReference type="Pfam" id="PF24681">
    <property type="entry name" value="Kelch_KLHDC2_KLHL20_DRC7"/>
    <property type="match status" value="1"/>
</dbReference>
<dbReference type="PANTHER" id="PTHR43503">
    <property type="entry name" value="MCG48959-RELATED"/>
    <property type="match status" value="1"/>
</dbReference>
<dbReference type="Gene3D" id="3.40.50.300">
    <property type="entry name" value="P-loop containing nucleotide triphosphate hydrolases"/>
    <property type="match status" value="1"/>
</dbReference>
<dbReference type="PANTHER" id="PTHR43503:SF2">
    <property type="entry name" value="NEGATIVE REGULATOR OF SPORULATION MDS3-RELATED"/>
    <property type="match status" value="1"/>
</dbReference>
<evidence type="ECO:0000256" key="3">
    <source>
        <dbReference type="SAM" id="MobiDB-lite"/>
    </source>
</evidence>
<feature type="compositionally biased region" description="Polar residues" evidence="3">
    <location>
        <begin position="754"/>
        <end position="772"/>
    </location>
</feature>
<accession>A0ABR0JU45</accession>
<dbReference type="InterPro" id="IPR015915">
    <property type="entry name" value="Kelch-typ_b-propeller"/>
</dbReference>
<feature type="region of interest" description="Disordered" evidence="3">
    <location>
        <begin position="870"/>
        <end position="931"/>
    </location>
</feature>
<feature type="region of interest" description="Disordered" evidence="3">
    <location>
        <begin position="142"/>
        <end position="182"/>
    </location>
</feature>
<name>A0ABR0JU45_9EURO</name>
<evidence type="ECO:0000313" key="5">
    <source>
        <dbReference type="EMBL" id="KAK5070674.1"/>
    </source>
</evidence>
<dbReference type="InterPro" id="IPR027417">
    <property type="entry name" value="P-loop_NTPase"/>
</dbReference>
<keyword evidence="1" id="KW-0880">Kelch repeat</keyword>
<feature type="region of interest" description="Disordered" evidence="3">
    <location>
        <begin position="743"/>
        <end position="774"/>
    </location>
</feature>
<keyword evidence="2" id="KW-0677">Repeat</keyword>
<evidence type="ECO:0000256" key="2">
    <source>
        <dbReference type="ARBA" id="ARBA00022737"/>
    </source>
</evidence>
<reference evidence="5 6" key="1">
    <citation type="submission" date="2023-08" db="EMBL/GenBank/DDBJ databases">
        <title>Black Yeasts Isolated from many extreme environments.</title>
        <authorList>
            <person name="Coleine C."/>
            <person name="Stajich J.E."/>
            <person name="Selbmann L."/>
        </authorList>
    </citation>
    <scope>NUCLEOTIDE SEQUENCE [LARGE SCALE GENOMIC DNA]</scope>
    <source>
        <strain evidence="5 6">CCFEE 5885</strain>
    </source>
</reference>
<proteinExistence type="predicted"/>
<dbReference type="InterPro" id="IPR003593">
    <property type="entry name" value="AAA+_ATPase"/>
</dbReference>
<organism evidence="5 6">
    <name type="scientific">Lithohypha guttulata</name>
    <dbReference type="NCBI Taxonomy" id="1690604"/>
    <lineage>
        <taxon>Eukaryota</taxon>
        <taxon>Fungi</taxon>
        <taxon>Dikarya</taxon>
        <taxon>Ascomycota</taxon>
        <taxon>Pezizomycotina</taxon>
        <taxon>Eurotiomycetes</taxon>
        <taxon>Chaetothyriomycetidae</taxon>
        <taxon>Chaetothyriales</taxon>
        <taxon>Trichomeriaceae</taxon>
        <taxon>Lithohypha</taxon>
    </lineage>
</organism>
<dbReference type="Proteomes" id="UP001345013">
    <property type="component" value="Unassembled WGS sequence"/>
</dbReference>